<evidence type="ECO:0000313" key="3">
    <source>
        <dbReference type="EMBL" id="PHH83259.1"/>
    </source>
</evidence>
<dbReference type="AlphaFoldDB" id="A0A2C5Y5V2"/>
<dbReference type="EMBL" id="NJEU01000020">
    <property type="protein sequence ID" value="PHH83259.1"/>
    <property type="molecule type" value="Genomic_DNA"/>
</dbReference>
<dbReference type="InterPro" id="IPR041157">
    <property type="entry name" value="PUD1/2"/>
</dbReference>
<keyword evidence="1" id="KW-0732">Signal</keyword>
<evidence type="ECO:0000259" key="2">
    <source>
        <dbReference type="Pfam" id="PF18457"/>
    </source>
</evidence>
<comment type="caution">
    <text evidence="3">The sequence shown here is derived from an EMBL/GenBank/DDBJ whole genome shotgun (WGS) entry which is preliminary data.</text>
</comment>
<dbReference type="OrthoDB" id="5785880at2759"/>
<evidence type="ECO:0000256" key="1">
    <source>
        <dbReference type="SAM" id="SignalP"/>
    </source>
</evidence>
<protein>
    <recommendedName>
        <fullName evidence="2">Up-regulated in Daf-2 domain-containing protein</fullName>
    </recommendedName>
</protein>
<feature type="signal peptide" evidence="1">
    <location>
        <begin position="1"/>
        <end position="20"/>
    </location>
</feature>
<sequence>MNQMICAWLMLIPLFHTGEAVQQNNGCIRIRNEGHQPIVDVNVIHKYESEHSDKHTWGKVYPGVITKGEAGVTYNTGLGTTGSDWWFITWTSTDEKVYITSPSNAAILKDQYRGALVHFEDMSHILEIAINNILRIQDLPTFEDAVADIETGSLIAIAMFNDQSTVGFKQHMLTDEDIEQCTTVVIKEDNSIVLQSLSGSSSTITTATDKELIDAVFAHRYQNTIPSADTTNCTRFTKVKPSEGCDDVARRAGVHPDFFKYINSLDTECGNLCAGCWACVALKREAMDASITYTPHGTLLPTIPRNLTCNKFIEMQDDEGCDETALRAGIHPQKFREMNFPDERDCKRSWPNLWACVSTI</sequence>
<evidence type="ECO:0000313" key="4">
    <source>
        <dbReference type="Proteomes" id="UP000224854"/>
    </source>
</evidence>
<keyword evidence="4" id="KW-1185">Reference proteome</keyword>
<organism evidence="3 4">
    <name type="scientific">Ophiocordyceps australis</name>
    <dbReference type="NCBI Taxonomy" id="1399860"/>
    <lineage>
        <taxon>Eukaryota</taxon>
        <taxon>Fungi</taxon>
        <taxon>Dikarya</taxon>
        <taxon>Ascomycota</taxon>
        <taxon>Pezizomycotina</taxon>
        <taxon>Sordariomycetes</taxon>
        <taxon>Hypocreomycetidae</taxon>
        <taxon>Hypocreales</taxon>
        <taxon>Ophiocordycipitaceae</taxon>
        <taxon>Ophiocordyceps</taxon>
    </lineage>
</organism>
<dbReference type="Gene3D" id="2.60.40.3820">
    <property type="match status" value="2"/>
</dbReference>
<feature type="chain" id="PRO_5013061540" description="Up-regulated in Daf-2 domain-containing protein" evidence="1">
    <location>
        <begin position="21"/>
        <end position="360"/>
    </location>
</feature>
<dbReference type="PANTHER" id="PTHR34997">
    <property type="entry name" value="AM15"/>
    <property type="match status" value="1"/>
</dbReference>
<dbReference type="GO" id="GO:0008061">
    <property type="term" value="F:chitin binding"/>
    <property type="evidence" value="ECO:0007669"/>
    <property type="project" value="InterPro"/>
</dbReference>
<proteinExistence type="predicted"/>
<dbReference type="Pfam" id="PF18457">
    <property type="entry name" value="PUD1_2"/>
    <property type="match status" value="1"/>
</dbReference>
<dbReference type="InterPro" id="IPR052210">
    <property type="entry name" value="LysM1-like"/>
</dbReference>
<dbReference type="Proteomes" id="UP000224854">
    <property type="component" value="Unassembled WGS sequence"/>
</dbReference>
<accession>A0A2C5Y5V2</accession>
<feature type="domain" description="Up-regulated in Daf-2" evidence="2">
    <location>
        <begin position="27"/>
        <end position="204"/>
    </location>
</feature>
<dbReference type="PANTHER" id="PTHR34997:SF1">
    <property type="entry name" value="PEPTIDOGLYCAN-BINDING LYSIN DOMAIN"/>
    <property type="match status" value="1"/>
</dbReference>
<gene>
    <name evidence="3" type="ORF">CDD82_2679</name>
</gene>
<reference evidence="3 4" key="1">
    <citation type="submission" date="2017-06" db="EMBL/GenBank/DDBJ databases">
        <title>Ant-infecting Ophiocordyceps genomes reveal a high diversity of potential behavioral manipulation genes and a possible major role for enterotoxins.</title>
        <authorList>
            <person name="De Bekker C."/>
            <person name="Evans H.C."/>
            <person name="Brachmann A."/>
            <person name="Hughes D.P."/>
        </authorList>
    </citation>
    <scope>NUCLEOTIDE SEQUENCE [LARGE SCALE GENOMIC DNA]</scope>
    <source>
        <strain evidence="3 4">1348a</strain>
    </source>
</reference>
<name>A0A2C5Y5V2_9HYPO</name>